<evidence type="ECO:0000313" key="9">
    <source>
        <dbReference type="Proteomes" id="UP000001431"/>
    </source>
</evidence>
<dbReference type="GO" id="GO:0016491">
    <property type="term" value="F:oxidoreductase activity"/>
    <property type="evidence" value="ECO:0007669"/>
    <property type="project" value="UniProtKB-ARBA"/>
</dbReference>
<evidence type="ECO:0000256" key="3">
    <source>
        <dbReference type="ARBA" id="ARBA00022723"/>
    </source>
</evidence>
<organism evidence="8 9">
    <name type="scientific">Pyrobaculum calidifontis (strain DSM 21063 / JCM 11548 / VA1)</name>
    <dbReference type="NCBI Taxonomy" id="410359"/>
    <lineage>
        <taxon>Archaea</taxon>
        <taxon>Thermoproteota</taxon>
        <taxon>Thermoprotei</taxon>
        <taxon>Thermoproteales</taxon>
        <taxon>Thermoproteaceae</taxon>
        <taxon>Pyrobaculum</taxon>
    </lineage>
</organism>
<keyword evidence="4" id="KW-0677">Repeat</keyword>
<dbReference type="AlphaFoldDB" id="A3MW98"/>
<evidence type="ECO:0000256" key="6">
    <source>
        <dbReference type="ARBA" id="ARBA00023014"/>
    </source>
</evidence>
<keyword evidence="9" id="KW-1185">Reference proteome</keyword>
<feature type="domain" description="4Fe-4S ferredoxin-type" evidence="7">
    <location>
        <begin position="98"/>
        <end position="127"/>
    </location>
</feature>
<name>A3MW98_PYRCJ</name>
<evidence type="ECO:0000259" key="7">
    <source>
        <dbReference type="PROSITE" id="PS51379"/>
    </source>
</evidence>
<comment type="subcellular location">
    <subcellularLocation>
        <location evidence="1">Cell envelope</location>
    </subcellularLocation>
</comment>
<dbReference type="EMBL" id="CP000561">
    <property type="protein sequence ID" value="ABO08915.1"/>
    <property type="molecule type" value="Genomic_DNA"/>
</dbReference>
<accession>A3MW98</accession>
<evidence type="ECO:0000256" key="4">
    <source>
        <dbReference type="ARBA" id="ARBA00022737"/>
    </source>
</evidence>
<evidence type="ECO:0000256" key="1">
    <source>
        <dbReference type="ARBA" id="ARBA00004196"/>
    </source>
</evidence>
<dbReference type="STRING" id="410359.Pcal_1496"/>
<dbReference type="PROSITE" id="PS51379">
    <property type="entry name" value="4FE4S_FER_2"/>
    <property type="match status" value="2"/>
</dbReference>
<dbReference type="OrthoDB" id="23833at2157"/>
<evidence type="ECO:0000256" key="2">
    <source>
        <dbReference type="ARBA" id="ARBA00022485"/>
    </source>
</evidence>
<dbReference type="GO" id="GO:0051539">
    <property type="term" value="F:4 iron, 4 sulfur cluster binding"/>
    <property type="evidence" value="ECO:0007669"/>
    <property type="project" value="UniProtKB-KW"/>
</dbReference>
<evidence type="ECO:0000256" key="5">
    <source>
        <dbReference type="ARBA" id="ARBA00023004"/>
    </source>
</evidence>
<dbReference type="PANTHER" id="PTHR43545">
    <property type="entry name" value="FORMATE DEHYDROGENASE, NITRATE-INDUCIBLE, IRON-SULFUR SUBUNIT"/>
    <property type="match status" value="1"/>
</dbReference>
<dbReference type="GeneID" id="75752795"/>
<dbReference type="HOGENOM" id="CLU_043374_0_3_2"/>
<dbReference type="Gene3D" id="3.30.70.20">
    <property type="match status" value="2"/>
</dbReference>
<keyword evidence="6" id="KW-0411">Iron-sulfur</keyword>
<dbReference type="Pfam" id="PF13247">
    <property type="entry name" value="Fer4_11"/>
    <property type="match status" value="1"/>
</dbReference>
<dbReference type="Proteomes" id="UP000001431">
    <property type="component" value="Chromosome"/>
</dbReference>
<dbReference type="KEGG" id="pcl:Pcal_1496"/>
<dbReference type="PROSITE" id="PS00198">
    <property type="entry name" value="4FE4S_FER_1"/>
    <property type="match status" value="1"/>
</dbReference>
<dbReference type="InterPro" id="IPR051555">
    <property type="entry name" value="FDH_Electron_Transfer_Unit"/>
</dbReference>
<feature type="domain" description="4Fe-4S ferredoxin-type" evidence="7">
    <location>
        <begin position="16"/>
        <end position="46"/>
    </location>
</feature>
<dbReference type="InterPro" id="IPR017896">
    <property type="entry name" value="4Fe4S_Fe-S-bd"/>
</dbReference>
<keyword evidence="2" id="KW-0004">4Fe-4S</keyword>
<reference evidence="8" key="1">
    <citation type="submission" date="2007-02" db="EMBL/GenBank/DDBJ databases">
        <title>Complete sequence of Pyrobaculum calidifontis JCM 11548.</title>
        <authorList>
            <consortium name="US DOE Joint Genome Institute"/>
            <person name="Copeland A."/>
            <person name="Lucas S."/>
            <person name="Lapidus A."/>
            <person name="Barry K."/>
            <person name="Glavina del Rio T."/>
            <person name="Dalin E."/>
            <person name="Tice H."/>
            <person name="Pitluck S."/>
            <person name="Chain P."/>
            <person name="Malfatti S."/>
            <person name="Shin M."/>
            <person name="Vergez L."/>
            <person name="Schmutz J."/>
            <person name="Larimer F."/>
            <person name="Land M."/>
            <person name="Hauser L."/>
            <person name="Kyrpides N."/>
            <person name="Mikhailova N."/>
            <person name="Cozen A.E."/>
            <person name="Fitz-Gibbon S.T."/>
            <person name="House C.H."/>
            <person name="Saltikov C."/>
            <person name="Lowe T.M."/>
            <person name="Richardson P."/>
        </authorList>
    </citation>
    <scope>NUCLEOTIDE SEQUENCE [LARGE SCALE GENOMIC DNA]</scope>
    <source>
        <strain evidence="8">JCM 11548</strain>
    </source>
</reference>
<keyword evidence="3" id="KW-0479">Metal-binding</keyword>
<proteinExistence type="predicted"/>
<gene>
    <name evidence="8" type="ordered locus">Pcal_1496</name>
</gene>
<dbReference type="PANTHER" id="PTHR43545:SF4">
    <property type="entry name" value="IRON-SULFUR PROTEIN"/>
    <property type="match status" value="1"/>
</dbReference>
<dbReference type="eggNOG" id="arCOG01503">
    <property type="taxonomic scope" value="Archaea"/>
</dbReference>
<dbReference type="SUPFAM" id="SSF54862">
    <property type="entry name" value="4Fe-4S ferredoxins"/>
    <property type="match status" value="1"/>
</dbReference>
<evidence type="ECO:0000313" key="8">
    <source>
        <dbReference type="EMBL" id="ABO08915.1"/>
    </source>
</evidence>
<sequence length="264" mass="29111">MVKLTPVSWPNPRKEYGILFDVDKCTGCGKCVEACKIRNGTAYELRSKTFSPSSLTATNWLSLRQYASVPMLYRCFHCYSAVCALVCPVDAHIVTEYGAVVIQTDKCIGCGRCAAVCPYGVPRQGADRRYRKCDLCVDRAAEGKPPACVEACPTGALKFGPISEIYAQARKEEKKGRKTYGIELTHWVYVYSDEKAFSAFLTDVARKKDPEETKRILSFPLERGSLPPISYLGIEAAAAAVAIMALVGWRQSRIEEKSGEGGHE</sequence>
<dbReference type="Pfam" id="PF12797">
    <property type="entry name" value="Fer4_2"/>
    <property type="match status" value="1"/>
</dbReference>
<dbReference type="RefSeq" id="WP_011850173.1">
    <property type="nucleotide sequence ID" value="NC_009073.1"/>
</dbReference>
<protein>
    <submittedName>
        <fullName evidence="8">4Fe-4S ferredoxin, iron-sulfur binding domain protein</fullName>
    </submittedName>
</protein>
<dbReference type="InterPro" id="IPR017900">
    <property type="entry name" value="4Fe4S_Fe_S_CS"/>
</dbReference>
<keyword evidence="5" id="KW-0408">Iron</keyword>
<dbReference type="GO" id="GO:0046872">
    <property type="term" value="F:metal ion binding"/>
    <property type="evidence" value="ECO:0007669"/>
    <property type="project" value="UniProtKB-KW"/>
</dbReference>